<evidence type="ECO:0000256" key="8">
    <source>
        <dbReference type="ARBA" id="ARBA00044354"/>
    </source>
</evidence>
<dbReference type="InterPro" id="IPR000594">
    <property type="entry name" value="ThiF_NAD_FAD-bd"/>
</dbReference>
<dbReference type="GO" id="GO:0019948">
    <property type="term" value="F:SUMO activating enzyme activity"/>
    <property type="evidence" value="ECO:0007669"/>
    <property type="project" value="TreeGrafter"/>
</dbReference>
<dbReference type="SUPFAM" id="SSF69572">
    <property type="entry name" value="Activating enzymes of the ubiquitin-like proteins"/>
    <property type="match status" value="1"/>
</dbReference>
<evidence type="ECO:0000256" key="5">
    <source>
        <dbReference type="ARBA" id="ARBA00023242"/>
    </source>
</evidence>
<evidence type="ECO:0000256" key="1">
    <source>
        <dbReference type="ARBA" id="ARBA00004123"/>
    </source>
</evidence>
<dbReference type="PRINTS" id="PR01849">
    <property type="entry name" value="UBIQUITINACT"/>
</dbReference>
<dbReference type="GO" id="GO:0005737">
    <property type="term" value="C:cytoplasm"/>
    <property type="evidence" value="ECO:0007669"/>
    <property type="project" value="TreeGrafter"/>
</dbReference>
<dbReference type="PANTHER" id="PTHR10953:SF162">
    <property type="entry name" value="SUMO-ACTIVATING ENZYME SUBUNIT 1"/>
    <property type="match status" value="1"/>
</dbReference>
<dbReference type="Gene3D" id="3.40.50.720">
    <property type="entry name" value="NAD(P)-binding Rossmann-like Domain"/>
    <property type="match status" value="1"/>
</dbReference>
<reference evidence="10" key="2">
    <citation type="submission" date="2022-10" db="EMBL/GenBank/DDBJ databases">
        <authorList>
            <consortium name="ENA_rothamsted_submissions"/>
            <consortium name="culmorum"/>
            <person name="King R."/>
        </authorList>
    </citation>
    <scope>NUCLEOTIDE SEQUENCE</scope>
</reference>
<comment type="similarity">
    <text evidence="3">Belongs to the ubiquitin-activating E1 family.</text>
</comment>
<evidence type="ECO:0000256" key="3">
    <source>
        <dbReference type="ARBA" id="ARBA00005673"/>
    </source>
</evidence>
<evidence type="ECO:0000313" key="10">
    <source>
        <dbReference type="EMBL" id="CAG9805496.1"/>
    </source>
</evidence>
<protein>
    <recommendedName>
        <fullName evidence="7">SUMO-activating enzyme subunit 1</fullName>
    </recommendedName>
    <alternativeName>
        <fullName evidence="8">Ubiquitin-like 1-activating enzyme E1A</fullName>
    </alternativeName>
</protein>
<dbReference type="Pfam" id="PF00899">
    <property type="entry name" value="ThiF"/>
    <property type="match status" value="1"/>
</dbReference>
<dbReference type="InterPro" id="IPR000011">
    <property type="entry name" value="UBQ/SUMO-activ_enz_E1-like"/>
</dbReference>
<evidence type="ECO:0000256" key="2">
    <source>
        <dbReference type="ARBA" id="ARBA00004718"/>
    </source>
</evidence>
<dbReference type="GO" id="GO:0016925">
    <property type="term" value="P:protein sumoylation"/>
    <property type="evidence" value="ECO:0007669"/>
    <property type="project" value="TreeGrafter"/>
</dbReference>
<dbReference type="GO" id="GO:0031510">
    <property type="term" value="C:SUMO activating enzyme complex"/>
    <property type="evidence" value="ECO:0007669"/>
    <property type="project" value="TreeGrafter"/>
</dbReference>
<dbReference type="FunFam" id="3.40.50.720:FF:000744">
    <property type="entry name" value="Smt3 activating enzyme 1"/>
    <property type="match status" value="1"/>
</dbReference>
<evidence type="ECO:0000313" key="11">
    <source>
        <dbReference type="Proteomes" id="UP001153620"/>
    </source>
</evidence>
<evidence type="ECO:0000256" key="6">
    <source>
        <dbReference type="ARBA" id="ARBA00026003"/>
    </source>
</evidence>
<accession>A0A9N9RUS7</accession>
<reference evidence="10" key="1">
    <citation type="submission" date="2022-01" db="EMBL/GenBank/DDBJ databases">
        <authorList>
            <person name="King R."/>
        </authorList>
    </citation>
    <scope>NUCLEOTIDE SEQUENCE</scope>
</reference>
<dbReference type="PANTHER" id="PTHR10953">
    <property type="entry name" value="UBIQUITIN-ACTIVATING ENZYME E1"/>
    <property type="match status" value="1"/>
</dbReference>
<dbReference type="CDD" id="cd01492">
    <property type="entry name" value="Aos1_SUMO"/>
    <property type="match status" value="1"/>
</dbReference>
<feature type="domain" description="THIF-type NAD/FAD binding fold" evidence="9">
    <location>
        <begin position="17"/>
        <end position="317"/>
    </location>
</feature>
<dbReference type="AlphaFoldDB" id="A0A9N9RUS7"/>
<proteinExistence type="inferred from homology"/>
<dbReference type="Proteomes" id="UP001153620">
    <property type="component" value="Chromosome 2"/>
</dbReference>
<dbReference type="EMBL" id="OU895878">
    <property type="protein sequence ID" value="CAG9805496.1"/>
    <property type="molecule type" value="Genomic_DNA"/>
</dbReference>
<evidence type="ECO:0000259" key="9">
    <source>
        <dbReference type="Pfam" id="PF00899"/>
    </source>
</evidence>
<evidence type="ECO:0000256" key="7">
    <source>
        <dbReference type="ARBA" id="ARBA00044187"/>
    </source>
</evidence>
<gene>
    <name evidence="10" type="ORF">CHIRRI_LOCUS8368</name>
</gene>
<sequence length="333" mass="37939">MVENVIHELTAEEAELYDRQIRLWGLENQKKLRNSKILIAGLNGLGAEIAKNIILAGLKSVTFLDSAKVSKLDFASQFFIPTTEEGKNRAEACLLRAQALNPMVELTADTGDLKDKDEEFFKKFNVVVITEASIAEQTRIDNICREHNIKFFAADMWGMFGFSFADLQEHEFAEDIIKHKVISKPHEKVKTEPVTHTTKRSLKFPSLESTLSFDFKSQYFTKRMKKTGPAYIVMKILQKFREDENRDPLPAHRDEDIKKLLAIRDSMSDANLIPDIYFEHVFGQISPSSAILGGSVAQEVIKTVSQKDAPHYNYFFFDPQTACGFIERIDTAY</sequence>
<dbReference type="InterPro" id="IPR045886">
    <property type="entry name" value="ThiF/MoeB/HesA"/>
</dbReference>
<keyword evidence="4" id="KW-0833">Ubl conjugation pathway</keyword>
<dbReference type="OrthoDB" id="412647at2759"/>
<keyword evidence="11" id="KW-1185">Reference proteome</keyword>
<comment type="subunit">
    <text evidence="6">Heterodimer of SAE1 and UBA2/SAE2. The heterodimer corresponds to the two domains that are encoded on a single polypeptide chain in ubiquitin-activating enzyme E1. Interacts with UBE2I.</text>
</comment>
<keyword evidence="5" id="KW-0539">Nucleus</keyword>
<comment type="subcellular location">
    <subcellularLocation>
        <location evidence="1">Nucleus</location>
    </subcellularLocation>
</comment>
<dbReference type="InterPro" id="IPR035985">
    <property type="entry name" value="Ubiquitin-activating_enz"/>
</dbReference>
<name>A0A9N9RUS7_9DIPT</name>
<evidence type="ECO:0000256" key="4">
    <source>
        <dbReference type="ARBA" id="ARBA00022786"/>
    </source>
</evidence>
<organism evidence="10 11">
    <name type="scientific">Chironomus riparius</name>
    <dbReference type="NCBI Taxonomy" id="315576"/>
    <lineage>
        <taxon>Eukaryota</taxon>
        <taxon>Metazoa</taxon>
        <taxon>Ecdysozoa</taxon>
        <taxon>Arthropoda</taxon>
        <taxon>Hexapoda</taxon>
        <taxon>Insecta</taxon>
        <taxon>Pterygota</taxon>
        <taxon>Neoptera</taxon>
        <taxon>Endopterygota</taxon>
        <taxon>Diptera</taxon>
        <taxon>Nematocera</taxon>
        <taxon>Chironomoidea</taxon>
        <taxon>Chironomidae</taxon>
        <taxon>Chironominae</taxon>
        <taxon>Chironomus</taxon>
    </lineage>
</organism>
<comment type="pathway">
    <text evidence="2">Protein modification; protein sumoylation.</text>
</comment>